<dbReference type="OrthoDB" id="2021075at2759"/>
<dbReference type="EMBL" id="DF237182">
    <property type="protein sequence ID" value="GAQ85402.1"/>
    <property type="molecule type" value="Genomic_DNA"/>
</dbReference>
<gene>
    <name evidence="2" type="ORF">KFL_002330120</name>
</gene>
<accession>A0A1Y1I621</accession>
<evidence type="ECO:0000256" key="1">
    <source>
        <dbReference type="SAM" id="MobiDB-lite"/>
    </source>
</evidence>
<evidence type="ECO:0000313" key="2">
    <source>
        <dbReference type="EMBL" id="GAQ85402.1"/>
    </source>
</evidence>
<protein>
    <submittedName>
        <fullName evidence="2">Uncharacterized protein</fullName>
    </submittedName>
</protein>
<dbReference type="AlphaFoldDB" id="A0A1Y1I621"/>
<feature type="region of interest" description="Disordered" evidence="1">
    <location>
        <begin position="124"/>
        <end position="165"/>
    </location>
</feature>
<dbReference type="OMA" id="SHPRSKH"/>
<feature type="region of interest" description="Disordered" evidence="1">
    <location>
        <begin position="1"/>
        <end position="75"/>
    </location>
</feature>
<feature type="compositionally biased region" description="Polar residues" evidence="1">
    <location>
        <begin position="59"/>
        <end position="75"/>
    </location>
</feature>
<feature type="compositionally biased region" description="Basic and acidic residues" evidence="1">
    <location>
        <begin position="19"/>
        <end position="28"/>
    </location>
</feature>
<sequence>MNSLLAAYSNSDSDSEVDPAQRDSEARSTGEAGGAEAVTSDGPAASRSSSPFGVVIADQQVQSDVPSTERQAQVQSLPAAEALFVISSRQETQSRTRLPAPFASSLVRDLGNAGTIAAFESSKRSGNALDNGGFQRQAKTPKLGGLPASRASVSSTLLPPQLRGRSNVATEDLEKIFVKREKK</sequence>
<keyword evidence="3" id="KW-1185">Reference proteome</keyword>
<name>A0A1Y1I621_KLENI</name>
<dbReference type="Proteomes" id="UP000054558">
    <property type="component" value="Unassembled WGS sequence"/>
</dbReference>
<evidence type="ECO:0000313" key="3">
    <source>
        <dbReference type="Proteomes" id="UP000054558"/>
    </source>
</evidence>
<proteinExistence type="predicted"/>
<organism evidence="2 3">
    <name type="scientific">Klebsormidium nitens</name>
    <name type="common">Green alga</name>
    <name type="synonym">Ulothrix nitens</name>
    <dbReference type="NCBI Taxonomy" id="105231"/>
    <lineage>
        <taxon>Eukaryota</taxon>
        <taxon>Viridiplantae</taxon>
        <taxon>Streptophyta</taxon>
        <taxon>Klebsormidiophyceae</taxon>
        <taxon>Klebsormidiales</taxon>
        <taxon>Klebsormidiaceae</taxon>
        <taxon>Klebsormidium</taxon>
    </lineage>
</organism>
<reference evidence="2 3" key="1">
    <citation type="journal article" date="2014" name="Nat. Commun.">
        <title>Klebsormidium flaccidum genome reveals primary factors for plant terrestrial adaptation.</title>
        <authorList>
            <person name="Hori K."/>
            <person name="Maruyama F."/>
            <person name="Fujisawa T."/>
            <person name="Togashi T."/>
            <person name="Yamamoto N."/>
            <person name="Seo M."/>
            <person name="Sato S."/>
            <person name="Yamada T."/>
            <person name="Mori H."/>
            <person name="Tajima N."/>
            <person name="Moriyama T."/>
            <person name="Ikeuchi M."/>
            <person name="Watanabe M."/>
            <person name="Wada H."/>
            <person name="Kobayashi K."/>
            <person name="Saito M."/>
            <person name="Masuda T."/>
            <person name="Sasaki-Sekimoto Y."/>
            <person name="Mashiguchi K."/>
            <person name="Awai K."/>
            <person name="Shimojima M."/>
            <person name="Masuda S."/>
            <person name="Iwai M."/>
            <person name="Nobusawa T."/>
            <person name="Narise T."/>
            <person name="Kondo S."/>
            <person name="Saito H."/>
            <person name="Sato R."/>
            <person name="Murakawa M."/>
            <person name="Ihara Y."/>
            <person name="Oshima-Yamada Y."/>
            <person name="Ohtaka K."/>
            <person name="Satoh M."/>
            <person name="Sonobe K."/>
            <person name="Ishii M."/>
            <person name="Ohtani R."/>
            <person name="Kanamori-Sato M."/>
            <person name="Honoki R."/>
            <person name="Miyazaki D."/>
            <person name="Mochizuki H."/>
            <person name="Umetsu J."/>
            <person name="Higashi K."/>
            <person name="Shibata D."/>
            <person name="Kamiya Y."/>
            <person name="Sato N."/>
            <person name="Nakamura Y."/>
            <person name="Tabata S."/>
            <person name="Ida S."/>
            <person name="Kurokawa K."/>
            <person name="Ohta H."/>
        </authorList>
    </citation>
    <scope>NUCLEOTIDE SEQUENCE [LARGE SCALE GENOMIC DNA]</scope>
    <source>
        <strain evidence="2 3">NIES-2285</strain>
    </source>
</reference>
<feature type="compositionally biased region" description="Polar residues" evidence="1">
    <location>
        <begin position="1"/>
        <end position="12"/>
    </location>
</feature>